<dbReference type="AlphaFoldDB" id="A0AAW4MSV0"/>
<evidence type="ECO:0000256" key="1">
    <source>
        <dbReference type="SAM" id="Phobius"/>
    </source>
</evidence>
<evidence type="ECO:0000313" key="2">
    <source>
        <dbReference type="EMBL" id="MBV3383406.1"/>
    </source>
</evidence>
<proteinExistence type="predicted"/>
<protein>
    <submittedName>
        <fullName evidence="2">Uncharacterized protein</fullName>
    </submittedName>
</protein>
<evidence type="ECO:0000313" key="5">
    <source>
        <dbReference type="Proteomes" id="UP001197492"/>
    </source>
</evidence>
<sequence>MNWEAVSAIGQICGVLMTLIVGCIALLPYMRKCKVYFSFMYNTKKKPTFVVVNNSQKGLFINRILLYSGKWNSKPFCTIEMFDIEDDLLSEEGDLLSEDVDFFVPPNDYIKFSVNADRVMHYFNHDDMTLFKRRNVYIALDFGNKLSKKYNTKIMTYEFVNTLKNESNSYTHLDIDTLFTWR</sequence>
<dbReference type="RefSeq" id="WP_217748098.1">
    <property type="nucleotide sequence ID" value="NZ_JAHOEB010000073.1"/>
</dbReference>
<keyword evidence="1" id="KW-0812">Transmembrane</keyword>
<evidence type="ECO:0000313" key="4">
    <source>
        <dbReference type="Proteomes" id="UP001196408"/>
    </source>
</evidence>
<dbReference type="EMBL" id="JAHOEF010000073">
    <property type="protein sequence ID" value="MBV3383406.1"/>
    <property type="molecule type" value="Genomic_DNA"/>
</dbReference>
<accession>A0AAW4MSV0</accession>
<dbReference type="EMBL" id="JAHOEL010000072">
    <property type="protein sequence ID" value="MBV3393427.1"/>
    <property type="molecule type" value="Genomic_DNA"/>
</dbReference>
<dbReference type="Proteomes" id="UP001196408">
    <property type="component" value="Unassembled WGS sequence"/>
</dbReference>
<dbReference type="Proteomes" id="UP001197492">
    <property type="component" value="Unassembled WGS sequence"/>
</dbReference>
<organism evidence="2 4">
    <name type="scientific">Catenibacterium mitsuokai</name>
    <dbReference type="NCBI Taxonomy" id="100886"/>
    <lineage>
        <taxon>Bacteria</taxon>
        <taxon>Bacillati</taxon>
        <taxon>Bacillota</taxon>
        <taxon>Erysipelotrichia</taxon>
        <taxon>Erysipelotrichales</taxon>
        <taxon>Coprobacillaceae</taxon>
        <taxon>Catenibacterium</taxon>
    </lineage>
</organism>
<gene>
    <name evidence="2" type="ORF">KSV97_09325</name>
    <name evidence="3" type="ORF">KSW06_09240</name>
</gene>
<name>A0AAW4MSV0_9FIRM</name>
<keyword evidence="5" id="KW-1185">Reference proteome</keyword>
<keyword evidence="1" id="KW-0472">Membrane</keyword>
<evidence type="ECO:0000313" key="3">
    <source>
        <dbReference type="EMBL" id="MBV3393427.1"/>
    </source>
</evidence>
<comment type="caution">
    <text evidence="2">The sequence shown here is derived from an EMBL/GenBank/DDBJ whole genome shotgun (WGS) entry which is preliminary data.</text>
</comment>
<feature type="transmembrane region" description="Helical" evidence="1">
    <location>
        <begin position="6"/>
        <end position="30"/>
    </location>
</feature>
<keyword evidence="1" id="KW-1133">Transmembrane helix</keyword>
<reference evidence="2 5" key="1">
    <citation type="submission" date="2021-06" db="EMBL/GenBank/DDBJ databases">
        <title>Collection of gut derived symbiotic bacterial strains cultured from healthy donors.</title>
        <authorList>
            <person name="Lin H."/>
            <person name="Littmann E."/>
            <person name="Pamer E.G."/>
        </authorList>
    </citation>
    <scope>NUCLEOTIDE SEQUENCE</scope>
    <source>
        <strain evidence="3 5">MSK.21.70</strain>
        <strain evidence="2">MSK.21.82</strain>
    </source>
</reference>